<proteinExistence type="predicted"/>
<feature type="region of interest" description="Disordered" evidence="1">
    <location>
        <begin position="50"/>
        <end position="108"/>
    </location>
</feature>
<sequence length="139" mass="14892">MAKVLAKFERCERHDRLSPWLAFRTASGLDPVDTLASAVDFVLRQGAARVSPVSAAKNEAGINDPTRTHVPGASGDTPPSRQVISRLRSDRTPGDSSKPSSLLPNDSSNLRLSCRTLSAVVEFPVQASQASVEPKRGQN</sequence>
<reference evidence="2 3" key="1">
    <citation type="submission" date="2017-03" db="EMBL/GenBank/DDBJ databases">
        <title>Genomes of endolithic fungi from Antarctica.</title>
        <authorList>
            <person name="Coleine C."/>
            <person name="Masonjones S."/>
            <person name="Stajich J.E."/>
        </authorList>
    </citation>
    <scope>NUCLEOTIDE SEQUENCE [LARGE SCALE GENOMIC DNA]</scope>
    <source>
        <strain evidence="2 3">CCFEE 5187</strain>
    </source>
</reference>
<comment type="caution">
    <text evidence="2">The sequence shown here is derived from an EMBL/GenBank/DDBJ whole genome shotgun (WGS) entry which is preliminary data.</text>
</comment>
<evidence type="ECO:0000313" key="3">
    <source>
        <dbReference type="Proteomes" id="UP000308768"/>
    </source>
</evidence>
<organism evidence="2 3">
    <name type="scientific">Cryomyces minteri</name>
    <dbReference type="NCBI Taxonomy" id="331657"/>
    <lineage>
        <taxon>Eukaryota</taxon>
        <taxon>Fungi</taxon>
        <taxon>Dikarya</taxon>
        <taxon>Ascomycota</taxon>
        <taxon>Pezizomycotina</taxon>
        <taxon>Dothideomycetes</taxon>
        <taxon>Dothideomycetes incertae sedis</taxon>
        <taxon>Cryomyces</taxon>
    </lineage>
</organism>
<dbReference type="Proteomes" id="UP000308768">
    <property type="component" value="Unassembled WGS sequence"/>
</dbReference>
<dbReference type="AlphaFoldDB" id="A0A4U0WHB8"/>
<feature type="compositionally biased region" description="Low complexity" evidence="1">
    <location>
        <begin position="95"/>
        <end position="108"/>
    </location>
</feature>
<keyword evidence="3" id="KW-1185">Reference proteome</keyword>
<name>A0A4U0WHB8_9PEZI</name>
<gene>
    <name evidence="2" type="ORF">B0A49_10846</name>
</gene>
<accession>A0A4U0WHB8</accession>
<evidence type="ECO:0000256" key="1">
    <source>
        <dbReference type="SAM" id="MobiDB-lite"/>
    </source>
</evidence>
<protein>
    <submittedName>
        <fullName evidence="2">Uncharacterized protein</fullName>
    </submittedName>
</protein>
<evidence type="ECO:0000313" key="2">
    <source>
        <dbReference type="EMBL" id="TKA62340.1"/>
    </source>
</evidence>
<dbReference type="EMBL" id="NAJN01001581">
    <property type="protein sequence ID" value="TKA62340.1"/>
    <property type="molecule type" value="Genomic_DNA"/>
</dbReference>